<comment type="caution">
    <text evidence="7">The sequence shown here is derived from an EMBL/GenBank/DDBJ whole genome shotgun (WGS) entry which is preliminary data.</text>
</comment>
<evidence type="ECO:0000313" key="8">
    <source>
        <dbReference type="Proteomes" id="UP000012063"/>
    </source>
</evidence>
<dbReference type="SUPFAM" id="SSF53187">
    <property type="entry name" value="Zn-dependent exopeptidases"/>
    <property type="match status" value="1"/>
</dbReference>
<dbReference type="Gene3D" id="3.40.630.10">
    <property type="entry name" value="Zn peptidases"/>
    <property type="match status" value="1"/>
</dbReference>
<dbReference type="GO" id="GO:0016788">
    <property type="term" value="F:hydrolase activity, acting on ester bonds"/>
    <property type="evidence" value="ECO:0007669"/>
    <property type="project" value="InterPro"/>
</dbReference>
<keyword evidence="3" id="KW-0378">Hydrolase</keyword>
<gene>
    <name evidence="7" type="ORF">HSACCH_00012</name>
</gene>
<dbReference type="InterPro" id="IPR053138">
    <property type="entry name" value="N-alpha-Ac-DABA_deacetylase"/>
</dbReference>
<reference evidence="8" key="1">
    <citation type="journal article" date="2013" name="Genome Announc.">
        <title>Genome Sequence of Halanaerobium saccharolyticum subsp. saccharolyticum Strain DSM 6643T, a Halophilic Hydrogen-Producing Bacterium.</title>
        <authorList>
            <person name="Kivisto A."/>
            <person name="Larjo A."/>
            <person name="Ciranna A."/>
            <person name="Santala V."/>
            <person name="Roos C."/>
            <person name="Karp M."/>
        </authorList>
    </citation>
    <scope>NUCLEOTIDE SEQUENCE [LARGE SCALE GENOMIC DNA]</scope>
    <source>
        <strain evidence="8">DSM 6643</strain>
    </source>
</reference>
<keyword evidence="4" id="KW-0862">Zinc</keyword>
<evidence type="ECO:0000313" key="7">
    <source>
        <dbReference type="EMBL" id="CCU77544.1"/>
    </source>
</evidence>
<dbReference type="PANTHER" id="PTHR37326">
    <property type="entry name" value="BLL3975 PROTEIN"/>
    <property type="match status" value="1"/>
</dbReference>
<keyword evidence="8" id="KW-1185">Reference proteome</keyword>
<comment type="cofactor">
    <cofactor evidence="1">
        <name>Zn(2+)</name>
        <dbReference type="ChEBI" id="CHEBI:29105"/>
    </cofactor>
</comment>
<dbReference type="InterPro" id="IPR055438">
    <property type="entry name" value="AstE_AspA_cat"/>
</dbReference>
<dbReference type="Proteomes" id="UP000012063">
    <property type="component" value="Unassembled WGS sequence"/>
</dbReference>
<evidence type="ECO:0000259" key="5">
    <source>
        <dbReference type="Pfam" id="PF19823"/>
    </source>
</evidence>
<protein>
    <recommendedName>
        <fullName evidence="9">Succinylglutamate desuccinylase/aspartoacylase family protein</fullName>
    </recommendedName>
</protein>
<dbReference type="EMBL" id="CAUI01000002">
    <property type="protein sequence ID" value="CCU77544.1"/>
    <property type="molecule type" value="Genomic_DNA"/>
</dbReference>
<dbReference type="GO" id="GO:0046872">
    <property type="term" value="F:metal ion binding"/>
    <property type="evidence" value="ECO:0007669"/>
    <property type="project" value="UniProtKB-KW"/>
</dbReference>
<dbReference type="PANTHER" id="PTHR37326:SF1">
    <property type="entry name" value="BLL3975 PROTEIN"/>
    <property type="match status" value="1"/>
</dbReference>
<evidence type="ECO:0000256" key="1">
    <source>
        <dbReference type="ARBA" id="ARBA00001947"/>
    </source>
</evidence>
<accession>M5DWB1</accession>
<name>M5DWB1_9FIRM</name>
<organism evidence="7 8">
    <name type="scientific">Halanaerobium saccharolyticum subsp. saccharolyticum DSM 6643</name>
    <dbReference type="NCBI Taxonomy" id="1293054"/>
    <lineage>
        <taxon>Bacteria</taxon>
        <taxon>Bacillati</taxon>
        <taxon>Bacillota</taxon>
        <taxon>Clostridia</taxon>
        <taxon>Halanaerobiales</taxon>
        <taxon>Halanaerobiaceae</taxon>
        <taxon>Halanaerobium</taxon>
    </lineage>
</organism>
<sequence length="402" mass="44998">MKSHFLELFLICLLIFIIFSSFAYAENTKYYPAQPVAITCPGQSPDGLMVKVVLEKENVDFFYHPFLEAENLENYPTIFISVGHSCKGVGAAGIDFESELQRSKNLIEEARAKNKFIVLTHFGGKNRREERSDKLLKIVAPYADYMIISKNSNFDNYFSEIAIKYDIPLAEADNLSQIKPIISRLFNSKSKNVEYFVNGDQGDKTIIISAGIHGNEIASQLAALRLKKAKINGGQLVIIPRANPKAITAGKRNHPDDQLLNRSFPGKIGGSIAENRAAEIFNLIEKFSPDLMLDLHESEEFNSVNKNFVGQSIIAYPDDQAIWQASQAVELINEGIDKNIEKFALITPPKTGSLAEAVGKNLNIPAFTLESCEKLELKKRIDYQIELITLLLNINGVELRWP</sequence>
<dbReference type="OrthoDB" id="9782876at2"/>
<evidence type="ECO:0008006" key="9">
    <source>
        <dbReference type="Google" id="ProtNLM"/>
    </source>
</evidence>
<evidence type="ECO:0000256" key="3">
    <source>
        <dbReference type="ARBA" id="ARBA00022801"/>
    </source>
</evidence>
<dbReference type="RefSeq" id="WP_005486912.1">
    <property type="nucleotide sequence ID" value="NZ_CAUI01000002.1"/>
</dbReference>
<feature type="domain" description="Succinylglutamate desuccinylase/Aspartoacylase catalytic" evidence="6">
    <location>
        <begin position="204"/>
        <end position="299"/>
    </location>
</feature>
<dbReference type="InParanoid" id="M5DWB1"/>
<dbReference type="Pfam" id="PF19823">
    <property type="entry name" value="DUF6305"/>
    <property type="match status" value="1"/>
</dbReference>
<keyword evidence="2" id="KW-0479">Metal-binding</keyword>
<evidence type="ECO:0000259" key="6">
    <source>
        <dbReference type="Pfam" id="PF24827"/>
    </source>
</evidence>
<dbReference type="Pfam" id="PF24827">
    <property type="entry name" value="AstE_AspA_cat"/>
    <property type="match status" value="1"/>
</dbReference>
<dbReference type="eggNOG" id="COG3608">
    <property type="taxonomic scope" value="Bacteria"/>
</dbReference>
<dbReference type="STRING" id="1293054.HSACCH_00012"/>
<proteinExistence type="predicted"/>
<evidence type="ECO:0000256" key="4">
    <source>
        <dbReference type="ARBA" id="ARBA00022833"/>
    </source>
</evidence>
<evidence type="ECO:0000256" key="2">
    <source>
        <dbReference type="ARBA" id="ARBA00022723"/>
    </source>
</evidence>
<dbReference type="InterPro" id="IPR046272">
    <property type="entry name" value="DUF6305"/>
</dbReference>
<feature type="domain" description="DUF6305" evidence="5">
    <location>
        <begin position="34"/>
        <end position="186"/>
    </location>
</feature>
<dbReference type="AlphaFoldDB" id="M5DWB1"/>